<name>A0ACB9Q9G5_BAUVA</name>
<gene>
    <name evidence="1" type="ORF">L6164_001464</name>
</gene>
<proteinExistence type="predicted"/>
<organism evidence="1 2">
    <name type="scientific">Bauhinia variegata</name>
    <name type="common">Purple orchid tree</name>
    <name type="synonym">Phanera variegata</name>
    <dbReference type="NCBI Taxonomy" id="167791"/>
    <lineage>
        <taxon>Eukaryota</taxon>
        <taxon>Viridiplantae</taxon>
        <taxon>Streptophyta</taxon>
        <taxon>Embryophyta</taxon>
        <taxon>Tracheophyta</taxon>
        <taxon>Spermatophyta</taxon>
        <taxon>Magnoliopsida</taxon>
        <taxon>eudicotyledons</taxon>
        <taxon>Gunneridae</taxon>
        <taxon>Pentapetalae</taxon>
        <taxon>rosids</taxon>
        <taxon>fabids</taxon>
        <taxon>Fabales</taxon>
        <taxon>Fabaceae</taxon>
        <taxon>Cercidoideae</taxon>
        <taxon>Cercideae</taxon>
        <taxon>Bauhiniinae</taxon>
        <taxon>Bauhinia</taxon>
    </lineage>
</organism>
<accession>A0ACB9Q9G5</accession>
<sequence>MGKTIEVFGFPTSVSDLDVKVFVERYTGEGTVYDCKLRTSKGQHPRAIAIIQFTTAKDVASIISLANNGLYYGNSYLNVRELEKDVVPTPRSFLHSFEKAKLHFGCQLSKEKFSVLWNAVDVDVNFGIGMRKLYFFLSYGGVEYKLQLSYENIWQIEMFKPRGGTARYLLFQVWFLIFFFDSKLCARFA</sequence>
<reference evidence="1 2" key="1">
    <citation type="journal article" date="2022" name="DNA Res.">
        <title>Chromosomal-level genome assembly of the orchid tree Bauhinia variegata (Leguminosae; Cercidoideae) supports the allotetraploid origin hypothesis of Bauhinia.</title>
        <authorList>
            <person name="Zhong Y."/>
            <person name="Chen Y."/>
            <person name="Zheng D."/>
            <person name="Pang J."/>
            <person name="Liu Y."/>
            <person name="Luo S."/>
            <person name="Meng S."/>
            <person name="Qian L."/>
            <person name="Wei D."/>
            <person name="Dai S."/>
            <person name="Zhou R."/>
        </authorList>
    </citation>
    <scope>NUCLEOTIDE SEQUENCE [LARGE SCALE GENOMIC DNA]</scope>
    <source>
        <strain evidence="1">BV-YZ2020</strain>
    </source>
</reference>
<dbReference type="Proteomes" id="UP000828941">
    <property type="component" value="Chromosome 1"/>
</dbReference>
<evidence type="ECO:0000313" key="1">
    <source>
        <dbReference type="EMBL" id="KAI4357521.1"/>
    </source>
</evidence>
<keyword evidence="2" id="KW-1185">Reference proteome</keyword>
<dbReference type="EMBL" id="CM039426">
    <property type="protein sequence ID" value="KAI4357521.1"/>
    <property type="molecule type" value="Genomic_DNA"/>
</dbReference>
<comment type="caution">
    <text evidence="1">The sequence shown here is derived from an EMBL/GenBank/DDBJ whole genome shotgun (WGS) entry which is preliminary data.</text>
</comment>
<evidence type="ECO:0000313" key="2">
    <source>
        <dbReference type="Proteomes" id="UP000828941"/>
    </source>
</evidence>
<protein>
    <submittedName>
        <fullName evidence="1">Uncharacterized protein</fullName>
    </submittedName>
</protein>